<dbReference type="EMBL" id="GL883154">
    <property type="protein sequence ID" value="EGF99775.1"/>
    <property type="molecule type" value="Genomic_DNA"/>
</dbReference>
<dbReference type="STRING" id="747676.F4S699"/>
<dbReference type="Gene3D" id="3.40.50.720">
    <property type="entry name" value="NAD(P)-binding Rossmann-like Domain"/>
    <property type="match status" value="1"/>
</dbReference>
<dbReference type="PRINTS" id="PR00081">
    <property type="entry name" value="GDHRDH"/>
</dbReference>
<accession>F4S699</accession>
<name>F4S699_MELLP</name>
<dbReference type="AlphaFoldDB" id="F4S699"/>
<protein>
    <submittedName>
        <fullName evidence="2">Uncharacterized protein</fullName>
    </submittedName>
</protein>
<dbReference type="SUPFAM" id="SSF51735">
    <property type="entry name" value="NAD(P)-binding Rossmann-fold domains"/>
    <property type="match status" value="1"/>
</dbReference>
<dbReference type="RefSeq" id="XP_007416889.1">
    <property type="nucleotide sequence ID" value="XM_007416827.1"/>
</dbReference>
<evidence type="ECO:0000256" key="1">
    <source>
        <dbReference type="ARBA" id="ARBA00006484"/>
    </source>
</evidence>
<dbReference type="OrthoDB" id="5296at2759"/>
<dbReference type="GO" id="GO:0016491">
    <property type="term" value="F:oxidoreductase activity"/>
    <property type="evidence" value="ECO:0007669"/>
    <property type="project" value="TreeGrafter"/>
</dbReference>
<reference evidence="3" key="1">
    <citation type="journal article" date="2011" name="Proc. Natl. Acad. Sci. U.S.A.">
        <title>Obligate biotrophy features unraveled by the genomic analysis of rust fungi.</title>
        <authorList>
            <person name="Duplessis S."/>
            <person name="Cuomo C.A."/>
            <person name="Lin Y.-C."/>
            <person name="Aerts A."/>
            <person name="Tisserant E."/>
            <person name="Veneault-Fourrey C."/>
            <person name="Joly D.L."/>
            <person name="Hacquard S."/>
            <person name="Amselem J."/>
            <person name="Cantarel B.L."/>
            <person name="Chiu R."/>
            <person name="Coutinho P.M."/>
            <person name="Feau N."/>
            <person name="Field M."/>
            <person name="Frey P."/>
            <person name="Gelhaye E."/>
            <person name="Goldberg J."/>
            <person name="Grabherr M.G."/>
            <person name="Kodira C.D."/>
            <person name="Kohler A."/>
            <person name="Kuees U."/>
            <person name="Lindquist E.A."/>
            <person name="Lucas S.M."/>
            <person name="Mago R."/>
            <person name="Mauceli E."/>
            <person name="Morin E."/>
            <person name="Murat C."/>
            <person name="Pangilinan J.L."/>
            <person name="Park R."/>
            <person name="Pearson M."/>
            <person name="Quesneville H."/>
            <person name="Rouhier N."/>
            <person name="Sakthikumar S."/>
            <person name="Salamov A.A."/>
            <person name="Schmutz J."/>
            <person name="Selles B."/>
            <person name="Shapiro H."/>
            <person name="Tanguay P."/>
            <person name="Tuskan G.A."/>
            <person name="Henrissat B."/>
            <person name="Van de Peer Y."/>
            <person name="Rouze P."/>
            <person name="Ellis J.G."/>
            <person name="Dodds P.N."/>
            <person name="Schein J.E."/>
            <person name="Zhong S."/>
            <person name="Hamelin R.C."/>
            <person name="Grigoriev I.V."/>
            <person name="Szabo L.J."/>
            <person name="Martin F."/>
        </authorList>
    </citation>
    <scope>NUCLEOTIDE SEQUENCE [LARGE SCALE GENOMIC DNA]</scope>
    <source>
        <strain evidence="3">98AG31 / pathotype 3-4-7</strain>
    </source>
</reference>
<dbReference type="KEGG" id="mlr:MELLADRAFT_40089"/>
<dbReference type="CDD" id="cd05325">
    <property type="entry name" value="carb_red_sniffer_like_SDR_c"/>
    <property type="match status" value="1"/>
</dbReference>
<comment type="similarity">
    <text evidence="1">Belongs to the short-chain dehydrogenases/reductases (SDR) family.</text>
</comment>
<organism evidence="3">
    <name type="scientific">Melampsora larici-populina (strain 98AG31 / pathotype 3-4-7)</name>
    <name type="common">Poplar leaf rust fungus</name>
    <dbReference type="NCBI Taxonomy" id="747676"/>
    <lineage>
        <taxon>Eukaryota</taxon>
        <taxon>Fungi</taxon>
        <taxon>Dikarya</taxon>
        <taxon>Basidiomycota</taxon>
        <taxon>Pucciniomycotina</taxon>
        <taxon>Pucciniomycetes</taxon>
        <taxon>Pucciniales</taxon>
        <taxon>Melampsoraceae</taxon>
        <taxon>Melampsora</taxon>
    </lineage>
</organism>
<dbReference type="InParanoid" id="F4S699"/>
<dbReference type="GO" id="GO:0005737">
    <property type="term" value="C:cytoplasm"/>
    <property type="evidence" value="ECO:0007669"/>
    <property type="project" value="TreeGrafter"/>
</dbReference>
<dbReference type="VEuPathDB" id="FungiDB:MELLADRAFT_40089"/>
<keyword evidence="3" id="KW-1185">Reference proteome</keyword>
<evidence type="ECO:0000313" key="2">
    <source>
        <dbReference type="EMBL" id="EGF99775.1"/>
    </source>
</evidence>
<dbReference type="GeneID" id="18927859"/>
<evidence type="ECO:0000313" key="3">
    <source>
        <dbReference type="Proteomes" id="UP000001072"/>
    </source>
</evidence>
<dbReference type="eggNOG" id="KOG1611">
    <property type="taxonomic scope" value="Eukaryota"/>
</dbReference>
<gene>
    <name evidence="2" type="ORF">MELLADRAFT_40089</name>
</gene>
<dbReference type="PANTHER" id="PTHR43544:SF12">
    <property type="entry name" value="NAD(P)-BINDING ROSSMANN-FOLD SUPERFAMILY PROTEIN"/>
    <property type="match status" value="1"/>
</dbReference>
<dbReference type="PANTHER" id="PTHR43544">
    <property type="entry name" value="SHORT-CHAIN DEHYDROGENASE/REDUCTASE"/>
    <property type="match status" value="1"/>
</dbReference>
<dbReference type="InterPro" id="IPR051468">
    <property type="entry name" value="Fungal_SecMetab_SDRs"/>
</dbReference>
<sequence length="272" mass="29445">MAANIAVIQGSSKGIGLSFARYILKNTDLKVVATSQNPKHAREAILANLKSADDRLTTVELDVRREETIEKAAGLVKDRFGRQLRLLINVSGVLLPEKSIQQINVEDMKRTFEINTFGHLLTYKHFAPLIPPKSSKNQDNQSDQDPAKGLIKPNVHVLASMSARVGSIGDNTLGGWYSYRASKSALNSIIVTLQRELSNGRSTAPAVTVALHPGTVAGTNLSKDFVSKDKAGSKEGVHDAEVAVEQLCGVISRLGEGDGGQFLDYKGKKIVW</sequence>
<proteinExistence type="inferred from homology"/>
<dbReference type="HOGENOM" id="CLU_010194_9_7_1"/>
<dbReference type="InterPro" id="IPR036291">
    <property type="entry name" value="NAD(P)-bd_dom_sf"/>
</dbReference>
<dbReference type="InterPro" id="IPR002347">
    <property type="entry name" value="SDR_fam"/>
</dbReference>
<dbReference type="Proteomes" id="UP000001072">
    <property type="component" value="Unassembled WGS sequence"/>
</dbReference>
<dbReference type="Pfam" id="PF00106">
    <property type="entry name" value="adh_short"/>
    <property type="match status" value="1"/>
</dbReference>